<name>A0ABX6SXN0_9SPHN</name>
<dbReference type="InterPro" id="IPR032466">
    <property type="entry name" value="Metal_Hydrolase"/>
</dbReference>
<dbReference type="PANTHER" id="PTHR10443:SF12">
    <property type="entry name" value="DIPEPTIDASE"/>
    <property type="match status" value="1"/>
</dbReference>
<reference evidence="1 2" key="1">
    <citation type="submission" date="2020-08" db="EMBL/GenBank/DDBJ databases">
        <title>Genome sequence of Sphingomonas daechungensis KACC 18115T.</title>
        <authorList>
            <person name="Hyun D.-W."/>
            <person name="Bae J.-W."/>
        </authorList>
    </citation>
    <scope>NUCLEOTIDE SEQUENCE [LARGE SCALE GENOMIC DNA]</scope>
    <source>
        <strain evidence="1 2">KACC 18115</strain>
    </source>
</reference>
<proteinExistence type="predicted"/>
<gene>
    <name evidence="1" type="ORF">H9L15_08415</name>
</gene>
<dbReference type="Pfam" id="PF01244">
    <property type="entry name" value="Peptidase_M19"/>
    <property type="match status" value="1"/>
</dbReference>
<dbReference type="Gene3D" id="3.20.20.140">
    <property type="entry name" value="Metal-dependent hydrolases"/>
    <property type="match status" value="1"/>
</dbReference>
<accession>A0ABX6SXN0</accession>
<dbReference type="EMBL" id="CP060780">
    <property type="protein sequence ID" value="QNP42351.1"/>
    <property type="molecule type" value="Genomic_DNA"/>
</dbReference>
<evidence type="ECO:0000313" key="2">
    <source>
        <dbReference type="Proteomes" id="UP000516134"/>
    </source>
</evidence>
<dbReference type="PANTHER" id="PTHR10443">
    <property type="entry name" value="MICROSOMAL DIPEPTIDASE"/>
    <property type="match status" value="1"/>
</dbReference>
<keyword evidence="2" id="KW-1185">Reference proteome</keyword>
<dbReference type="SUPFAM" id="SSF51556">
    <property type="entry name" value="Metallo-dependent hydrolases"/>
    <property type="match status" value="1"/>
</dbReference>
<dbReference type="Proteomes" id="UP000516134">
    <property type="component" value="Chromosome"/>
</dbReference>
<dbReference type="PROSITE" id="PS51365">
    <property type="entry name" value="RENAL_DIPEPTIDASE_2"/>
    <property type="match status" value="1"/>
</dbReference>
<protein>
    <submittedName>
        <fullName evidence="1">Membrane dipeptidase</fullName>
    </submittedName>
</protein>
<dbReference type="InterPro" id="IPR008257">
    <property type="entry name" value="Pept_M19"/>
</dbReference>
<evidence type="ECO:0000313" key="1">
    <source>
        <dbReference type="EMBL" id="QNP42351.1"/>
    </source>
</evidence>
<organism evidence="1 2">
    <name type="scientific">Sphingomonas daechungensis</name>
    <dbReference type="NCBI Taxonomy" id="1176646"/>
    <lineage>
        <taxon>Bacteria</taxon>
        <taxon>Pseudomonadati</taxon>
        <taxon>Pseudomonadota</taxon>
        <taxon>Alphaproteobacteria</taxon>
        <taxon>Sphingomonadales</taxon>
        <taxon>Sphingomonadaceae</taxon>
        <taxon>Sphingomonas</taxon>
    </lineage>
</organism>
<sequence>MIRRWTGCRQGAYCRFRHKLAGEYAGRSTDFARDGRSGIGRGPALAQKRSASSWYDRAIIIDGLGGIGDPYGPEEQLRLTDRAWKEMLATGVTVVRDTVMPVGNVADPWSDYQKDISTKQDIVNANPDRLILIRSAADILKAKREGKFGMLIGTQDTSMVGPELDRLAQMKKDGVMTVQLTYNNRNLSGDGSLEPANAGLSKLGKATIERIEAEKLLLDLSHGGARTMAEAAALAKRPLVISHTASRALTDHPRNTADETIKAVADKGGVVGVYFMPFLTLDSHPKGDDLLRHIEHVANVAGEDHVGIGTDNGPLPQVIDAESTKKLNEWAAARIKAGIAAPVKGSTSGRWLPTTTASTDIAASRWTCRSGVERDPAGEADGWQFPARLSRGLGG</sequence>
<dbReference type="RefSeq" id="WP_187713784.1">
    <property type="nucleotide sequence ID" value="NZ_CP060780.1"/>
</dbReference>